<dbReference type="EMBL" id="CP036426">
    <property type="protein sequence ID" value="QDV34299.1"/>
    <property type="molecule type" value="Genomic_DNA"/>
</dbReference>
<feature type="signal peptide" evidence="5">
    <location>
        <begin position="1"/>
        <end position="22"/>
    </location>
</feature>
<evidence type="ECO:0000259" key="6">
    <source>
        <dbReference type="Pfam" id="PF25989"/>
    </source>
</evidence>
<dbReference type="KEGG" id="tpla:ElP_21840"/>
<keyword evidence="5" id="KW-0732">Signal</keyword>
<evidence type="ECO:0000256" key="1">
    <source>
        <dbReference type="ARBA" id="ARBA00004196"/>
    </source>
</evidence>
<sequence length="457" mass="49089" precursor="true">MSTRTIVVLAVVGLAAASAAVAGLGPLDGGPAVDAARARPGPIREFVDEQGKTRLPRTYLVSMPYEGRIAPIGLEEGDRVEAGQEVARLVPEDLEIRVAEATAAVSRLDAAIREAEDTRVEEALIGQVEEFLRSVDRTVEAADEQVKAGEAVLGFADSNLRRRRALARRDAASEEDLNRAEMEQAQAAVDYRTDVLTASALRSMQAAFSLTPMIIRRYIETKQLNVSVLEREKAEAEARLEQVLLDRSRGTLTSPVDGVVLAREVSNERLLQAGATLLEIGDLTTLEVEAEVLTQEAARVEPGQPVELLGASAGGDPVPGSVRRVNPAGFTKLSSLGVEQQRVTVVVAIDPEALGRLLERGHLGVGYRVDVRILTAEKSRALLVPRPALFRGLDGRWEVFAIRGGRVERNPVAVGLMNDRWAEVRDGLAEGDLVIPAPEADLEPGMRVRPVVSAAGA</sequence>
<keyword evidence="8" id="KW-1185">Reference proteome</keyword>
<dbReference type="AlphaFoldDB" id="A0A518H0D7"/>
<evidence type="ECO:0000313" key="7">
    <source>
        <dbReference type="EMBL" id="QDV34299.1"/>
    </source>
</evidence>
<evidence type="ECO:0000256" key="2">
    <source>
        <dbReference type="ARBA" id="ARBA00009477"/>
    </source>
</evidence>
<dbReference type="PANTHER" id="PTHR32347">
    <property type="entry name" value="EFFLUX SYSTEM COMPONENT YKNX-RELATED"/>
    <property type="match status" value="1"/>
</dbReference>
<feature type="domain" description="YknX-like C-terminal permuted SH3-like" evidence="6">
    <location>
        <begin position="382"/>
        <end position="449"/>
    </location>
</feature>
<dbReference type="NCBIfam" id="TIGR01730">
    <property type="entry name" value="RND_mfp"/>
    <property type="match status" value="1"/>
</dbReference>
<dbReference type="Gene3D" id="2.40.30.170">
    <property type="match status" value="1"/>
</dbReference>
<dbReference type="GO" id="GO:0022857">
    <property type="term" value="F:transmembrane transporter activity"/>
    <property type="evidence" value="ECO:0007669"/>
    <property type="project" value="InterPro"/>
</dbReference>
<evidence type="ECO:0000256" key="4">
    <source>
        <dbReference type="SAM" id="Coils"/>
    </source>
</evidence>
<proteinExistence type="inferred from homology"/>
<reference evidence="7 8" key="1">
    <citation type="submission" date="2019-02" db="EMBL/GenBank/DDBJ databases">
        <title>Deep-cultivation of Planctomycetes and their phenomic and genomic characterization uncovers novel biology.</title>
        <authorList>
            <person name="Wiegand S."/>
            <person name="Jogler M."/>
            <person name="Boedeker C."/>
            <person name="Pinto D."/>
            <person name="Vollmers J."/>
            <person name="Rivas-Marin E."/>
            <person name="Kohn T."/>
            <person name="Peeters S.H."/>
            <person name="Heuer A."/>
            <person name="Rast P."/>
            <person name="Oberbeckmann S."/>
            <person name="Bunk B."/>
            <person name="Jeske O."/>
            <person name="Meyerdierks A."/>
            <person name="Storesund J.E."/>
            <person name="Kallscheuer N."/>
            <person name="Luecker S."/>
            <person name="Lage O.M."/>
            <person name="Pohl T."/>
            <person name="Merkel B.J."/>
            <person name="Hornburger P."/>
            <person name="Mueller R.-W."/>
            <person name="Bruemmer F."/>
            <person name="Labrenz M."/>
            <person name="Spormann A.M."/>
            <person name="Op den Camp H."/>
            <person name="Overmann J."/>
            <person name="Amann R."/>
            <person name="Jetten M.S.M."/>
            <person name="Mascher T."/>
            <person name="Medema M.H."/>
            <person name="Devos D.P."/>
            <person name="Kaster A.-K."/>
            <person name="Ovreas L."/>
            <person name="Rohde M."/>
            <person name="Galperin M.Y."/>
            <person name="Jogler C."/>
        </authorList>
    </citation>
    <scope>NUCLEOTIDE SEQUENCE [LARGE SCALE GENOMIC DNA]</scope>
    <source>
        <strain evidence="7 8">ElP</strain>
    </source>
</reference>
<evidence type="ECO:0000256" key="3">
    <source>
        <dbReference type="ARBA" id="ARBA00023054"/>
    </source>
</evidence>
<name>A0A518H0D7_9BACT</name>
<comment type="subcellular location">
    <subcellularLocation>
        <location evidence="1">Cell envelope</location>
    </subcellularLocation>
</comment>
<dbReference type="GO" id="GO:0030313">
    <property type="term" value="C:cell envelope"/>
    <property type="evidence" value="ECO:0007669"/>
    <property type="project" value="UniProtKB-SubCell"/>
</dbReference>
<dbReference type="InterPro" id="IPR006143">
    <property type="entry name" value="RND_pump_MFP"/>
</dbReference>
<protein>
    <submittedName>
        <fullName evidence="7">Efflux system component YknX</fullName>
    </submittedName>
</protein>
<feature type="chain" id="PRO_5022143407" evidence="5">
    <location>
        <begin position="23"/>
        <end position="457"/>
    </location>
</feature>
<accession>A0A518H0D7</accession>
<keyword evidence="3 4" id="KW-0175">Coiled coil</keyword>
<dbReference type="OrthoDB" id="9791520at2"/>
<dbReference type="GO" id="GO:0016020">
    <property type="term" value="C:membrane"/>
    <property type="evidence" value="ECO:0007669"/>
    <property type="project" value="InterPro"/>
</dbReference>
<evidence type="ECO:0000256" key="5">
    <source>
        <dbReference type="SAM" id="SignalP"/>
    </source>
</evidence>
<dbReference type="PANTHER" id="PTHR32347:SF29">
    <property type="entry name" value="UPF0194 MEMBRANE PROTEIN YBHG"/>
    <property type="match status" value="1"/>
</dbReference>
<dbReference type="Pfam" id="PF25989">
    <property type="entry name" value="YknX_C"/>
    <property type="match status" value="1"/>
</dbReference>
<dbReference type="Proteomes" id="UP000317835">
    <property type="component" value="Chromosome"/>
</dbReference>
<dbReference type="RefSeq" id="WP_145269101.1">
    <property type="nucleotide sequence ID" value="NZ_CP036426.1"/>
</dbReference>
<dbReference type="InterPro" id="IPR050465">
    <property type="entry name" value="UPF0194_transport"/>
</dbReference>
<comment type="similarity">
    <text evidence="2">Belongs to the membrane fusion protein (MFP) (TC 8.A.1) family.</text>
</comment>
<dbReference type="InterPro" id="IPR058637">
    <property type="entry name" value="YknX-like_C"/>
</dbReference>
<dbReference type="Gene3D" id="2.40.420.20">
    <property type="match status" value="1"/>
</dbReference>
<dbReference type="Gene3D" id="2.40.50.100">
    <property type="match status" value="2"/>
</dbReference>
<organism evidence="7 8">
    <name type="scientific">Tautonia plasticadhaerens</name>
    <dbReference type="NCBI Taxonomy" id="2527974"/>
    <lineage>
        <taxon>Bacteria</taxon>
        <taxon>Pseudomonadati</taxon>
        <taxon>Planctomycetota</taxon>
        <taxon>Planctomycetia</taxon>
        <taxon>Isosphaerales</taxon>
        <taxon>Isosphaeraceae</taxon>
        <taxon>Tautonia</taxon>
    </lineage>
</organism>
<dbReference type="Gene3D" id="1.10.287.470">
    <property type="entry name" value="Helix hairpin bin"/>
    <property type="match status" value="1"/>
</dbReference>
<feature type="coiled-coil region" evidence="4">
    <location>
        <begin position="219"/>
        <end position="246"/>
    </location>
</feature>
<gene>
    <name evidence="7" type="primary">yknX</name>
    <name evidence="7" type="ORF">ElP_21840</name>
</gene>
<evidence type="ECO:0000313" key="8">
    <source>
        <dbReference type="Proteomes" id="UP000317835"/>
    </source>
</evidence>